<keyword evidence="2 4" id="KW-0119">Carbohydrate metabolism</keyword>
<dbReference type="AlphaFoldDB" id="A0A8X8YSR3"/>
<dbReference type="InterPro" id="IPR001554">
    <property type="entry name" value="Glyco_hydro_14"/>
</dbReference>
<keyword evidence="3 4" id="KW-0624">Polysaccharide degradation</keyword>
<dbReference type="EMBL" id="PNBA02000001">
    <property type="protein sequence ID" value="KAG6435485.1"/>
    <property type="molecule type" value="Genomic_DNA"/>
</dbReference>
<reference evidence="5" key="1">
    <citation type="submission" date="2018-01" db="EMBL/GenBank/DDBJ databases">
        <authorList>
            <person name="Mao J.F."/>
        </authorList>
    </citation>
    <scope>NUCLEOTIDE SEQUENCE</scope>
    <source>
        <strain evidence="5">Huo1</strain>
        <tissue evidence="5">Leaf</tissue>
    </source>
</reference>
<gene>
    <name evidence="5" type="ORF">SASPL_100359</name>
</gene>
<evidence type="ECO:0000256" key="4">
    <source>
        <dbReference type="RuleBase" id="RU000509"/>
    </source>
</evidence>
<comment type="caution">
    <text evidence="5">The sequence shown here is derived from an EMBL/GenBank/DDBJ whole genome shotgun (WGS) entry which is preliminary data.</text>
</comment>
<dbReference type="InterPro" id="IPR017853">
    <property type="entry name" value="GH"/>
</dbReference>
<keyword evidence="6" id="KW-1185">Reference proteome</keyword>
<comment type="catalytic activity">
    <reaction evidence="4">
        <text>Hydrolysis of (1-&gt;4)-alpha-D-glucosidic linkages in polysaccharides so as to remove successive maltose units from the non-reducing ends of the chains.</text>
        <dbReference type="EC" id="3.2.1.2"/>
    </reaction>
</comment>
<keyword evidence="4" id="KW-0326">Glycosidase</keyword>
<evidence type="ECO:0000256" key="1">
    <source>
        <dbReference type="ARBA" id="ARBA00005652"/>
    </source>
</evidence>
<name>A0A8X8YSR3_SALSN</name>
<dbReference type="PANTHER" id="PTHR31352:SF3">
    <property type="entry name" value="INACTIVE BETA-AMYLASE 9"/>
    <property type="match status" value="1"/>
</dbReference>
<evidence type="ECO:0000256" key="3">
    <source>
        <dbReference type="ARBA" id="ARBA00023326"/>
    </source>
</evidence>
<dbReference type="EC" id="3.2.1.2" evidence="4"/>
<sequence length="134" mass="14906">MAASTFSDDPVSLSGKIPLVHSWSKARSHPSELTAGFYNTSVRDGYGPIVEMFSRNSCQVILPGFDLSDDRQPTESWSSQETLVISKNLTGENAVANLFTYQRMGAEFFSPEHFPRFTQFVRGLNEPAPNRSLV</sequence>
<organism evidence="5">
    <name type="scientific">Salvia splendens</name>
    <name type="common">Scarlet sage</name>
    <dbReference type="NCBI Taxonomy" id="180675"/>
    <lineage>
        <taxon>Eukaryota</taxon>
        <taxon>Viridiplantae</taxon>
        <taxon>Streptophyta</taxon>
        <taxon>Embryophyta</taxon>
        <taxon>Tracheophyta</taxon>
        <taxon>Spermatophyta</taxon>
        <taxon>Magnoliopsida</taxon>
        <taxon>eudicotyledons</taxon>
        <taxon>Gunneridae</taxon>
        <taxon>Pentapetalae</taxon>
        <taxon>asterids</taxon>
        <taxon>lamiids</taxon>
        <taxon>Lamiales</taxon>
        <taxon>Lamiaceae</taxon>
        <taxon>Nepetoideae</taxon>
        <taxon>Mentheae</taxon>
        <taxon>Salviinae</taxon>
        <taxon>Salvia</taxon>
        <taxon>Salvia subgen. Calosphace</taxon>
        <taxon>core Calosphace</taxon>
    </lineage>
</organism>
<dbReference type="Gene3D" id="3.20.20.80">
    <property type="entry name" value="Glycosidases"/>
    <property type="match status" value="1"/>
</dbReference>
<evidence type="ECO:0000313" key="5">
    <source>
        <dbReference type="EMBL" id="KAG6435485.1"/>
    </source>
</evidence>
<protein>
    <recommendedName>
        <fullName evidence="4">Beta-amylase</fullName>
        <ecNumber evidence="4">3.2.1.2</ecNumber>
    </recommendedName>
</protein>
<accession>A0A8X8YSR3</accession>
<dbReference type="SUPFAM" id="SSF51445">
    <property type="entry name" value="(Trans)glycosidases"/>
    <property type="match status" value="1"/>
</dbReference>
<dbReference type="PANTHER" id="PTHR31352">
    <property type="entry name" value="BETA-AMYLASE 1, CHLOROPLASTIC"/>
    <property type="match status" value="1"/>
</dbReference>
<dbReference type="GO" id="GO:0016161">
    <property type="term" value="F:beta-amylase activity"/>
    <property type="evidence" value="ECO:0007669"/>
    <property type="project" value="InterPro"/>
</dbReference>
<dbReference type="GO" id="GO:0000272">
    <property type="term" value="P:polysaccharide catabolic process"/>
    <property type="evidence" value="ECO:0007669"/>
    <property type="project" value="UniProtKB-KW"/>
</dbReference>
<evidence type="ECO:0000313" key="6">
    <source>
        <dbReference type="Proteomes" id="UP000298416"/>
    </source>
</evidence>
<dbReference type="Pfam" id="PF01373">
    <property type="entry name" value="Glyco_hydro_14"/>
    <property type="match status" value="1"/>
</dbReference>
<dbReference type="PRINTS" id="PR00750">
    <property type="entry name" value="BETAAMYLASE"/>
</dbReference>
<comment type="similarity">
    <text evidence="1 4">Belongs to the glycosyl hydrolase 14 family.</text>
</comment>
<dbReference type="Proteomes" id="UP000298416">
    <property type="component" value="Unassembled WGS sequence"/>
</dbReference>
<reference evidence="5" key="2">
    <citation type="submission" date="2020-08" db="EMBL/GenBank/DDBJ databases">
        <title>Plant Genome Project.</title>
        <authorList>
            <person name="Zhang R.-G."/>
        </authorList>
    </citation>
    <scope>NUCLEOTIDE SEQUENCE</scope>
    <source>
        <strain evidence="5">Huo1</strain>
        <tissue evidence="5">Leaf</tissue>
    </source>
</reference>
<keyword evidence="4" id="KW-0378">Hydrolase</keyword>
<proteinExistence type="inferred from homology"/>
<evidence type="ECO:0000256" key="2">
    <source>
        <dbReference type="ARBA" id="ARBA00023277"/>
    </source>
</evidence>